<dbReference type="SUPFAM" id="SSF51430">
    <property type="entry name" value="NAD(P)-linked oxidoreductase"/>
    <property type="match status" value="1"/>
</dbReference>
<evidence type="ECO:0000259" key="1">
    <source>
        <dbReference type="Pfam" id="PF00248"/>
    </source>
</evidence>
<dbReference type="AlphaFoldDB" id="A0A372EGU8"/>
<dbReference type="RefSeq" id="WP_116960077.1">
    <property type="nucleotide sequence ID" value="NZ_QVLS01000010.1"/>
</dbReference>
<dbReference type="InterPro" id="IPR036812">
    <property type="entry name" value="NAD(P)_OxRdtase_dom_sf"/>
</dbReference>
<organism evidence="2 3">
    <name type="scientific">Hydrogenophaga borbori</name>
    <dbReference type="NCBI Taxonomy" id="2294117"/>
    <lineage>
        <taxon>Bacteria</taxon>
        <taxon>Pseudomonadati</taxon>
        <taxon>Pseudomonadota</taxon>
        <taxon>Betaproteobacteria</taxon>
        <taxon>Burkholderiales</taxon>
        <taxon>Comamonadaceae</taxon>
        <taxon>Hydrogenophaga</taxon>
    </lineage>
</organism>
<sequence>MTMDRHAALIAQRLGFGCGRLKGGHEKANALRLVHAALDMGLRHFDTAPPYGLGMSEAVLGEALKGRQEPVTVFTKAGLARPASPGLLQTARAIVRPLAHRVPGLRSAVLKGMAQRAAPAQFHPDFIARSFDTSLRLLQTERVEGLLLHEAQPHDALAPLAPLLERRVAQGQLGAYGSSTGESAARLVRFGAVRQYRCPLPGTEGPPAGPMDIQHGAFRCIAPAIAQRMEQDPRLKEQLASLLPPGADPQAATGALALAYALARGQHRLLFSTDQPRRLVDTLSLVWHITGSAHWRPAMQALHTAFAPGGAPCAG</sequence>
<dbReference type="Proteomes" id="UP000261931">
    <property type="component" value="Unassembled WGS sequence"/>
</dbReference>
<evidence type="ECO:0000313" key="3">
    <source>
        <dbReference type="Proteomes" id="UP000261931"/>
    </source>
</evidence>
<name>A0A372EGU8_9BURK</name>
<keyword evidence="3" id="KW-1185">Reference proteome</keyword>
<dbReference type="InterPro" id="IPR053135">
    <property type="entry name" value="AKR2_Oxidoreductase"/>
</dbReference>
<protein>
    <submittedName>
        <fullName evidence="2">Aldo/keto reductase</fullName>
    </submittedName>
</protein>
<proteinExistence type="predicted"/>
<dbReference type="InterPro" id="IPR023210">
    <property type="entry name" value="NADP_OxRdtase_dom"/>
</dbReference>
<dbReference type="PANTHER" id="PTHR43312:SF1">
    <property type="entry name" value="NADP-DEPENDENT OXIDOREDUCTASE DOMAIN-CONTAINING PROTEIN"/>
    <property type="match status" value="1"/>
</dbReference>
<feature type="domain" description="NADP-dependent oxidoreductase" evidence="1">
    <location>
        <begin position="13"/>
        <end position="180"/>
    </location>
</feature>
<dbReference type="Gene3D" id="3.20.20.100">
    <property type="entry name" value="NADP-dependent oxidoreductase domain"/>
    <property type="match status" value="1"/>
</dbReference>
<dbReference type="EMBL" id="QVLS01000010">
    <property type="protein sequence ID" value="RFP77680.1"/>
    <property type="molecule type" value="Genomic_DNA"/>
</dbReference>
<comment type="caution">
    <text evidence="2">The sequence shown here is derived from an EMBL/GenBank/DDBJ whole genome shotgun (WGS) entry which is preliminary data.</text>
</comment>
<evidence type="ECO:0000313" key="2">
    <source>
        <dbReference type="EMBL" id="RFP77680.1"/>
    </source>
</evidence>
<gene>
    <name evidence="2" type="ORF">DY262_15885</name>
</gene>
<dbReference type="Pfam" id="PF00248">
    <property type="entry name" value="Aldo_ket_red"/>
    <property type="match status" value="1"/>
</dbReference>
<reference evidence="2 3" key="1">
    <citation type="submission" date="2018-08" db="EMBL/GenBank/DDBJ databases">
        <title>Hydrogenophaga sp. LA-38 isolated from sludge.</title>
        <authorList>
            <person name="Im W.-T."/>
        </authorList>
    </citation>
    <scope>NUCLEOTIDE SEQUENCE [LARGE SCALE GENOMIC DNA]</scope>
    <source>
        <strain evidence="2 3">LA-38</strain>
    </source>
</reference>
<accession>A0A372EGU8</accession>
<dbReference type="PANTHER" id="PTHR43312">
    <property type="entry name" value="D-THREO-ALDOSE 1-DEHYDROGENASE"/>
    <property type="match status" value="1"/>
</dbReference>